<evidence type="ECO:0000256" key="6">
    <source>
        <dbReference type="SAM" id="Phobius"/>
    </source>
</evidence>
<dbReference type="Pfam" id="PF00089">
    <property type="entry name" value="Trypsin"/>
    <property type="match status" value="1"/>
</dbReference>
<dbReference type="PROSITE" id="PS50240">
    <property type="entry name" value="TRYPSIN_DOM"/>
    <property type="match status" value="1"/>
</dbReference>
<dbReference type="Proteomes" id="UP000663828">
    <property type="component" value="Unassembled WGS sequence"/>
</dbReference>
<evidence type="ECO:0000259" key="8">
    <source>
        <dbReference type="PROSITE" id="PS50240"/>
    </source>
</evidence>
<keyword evidence="6" id="KW-0472">Membrane</keyword>
<dbReference type="PROSITE" id="PS00135">
    <property type="entry name" value="TRYPSIN_SER"/>
    <property type="match status" value="1"/>
</dbReference>
<dbReference type="InterPro" id="IPR001254">
    <property type="entry name" value="Trypsin_dom"/>
</dbReference>
<dbReference type="PROSITE" id="PS51257">
    <property type="entry name" value="PROKAR_LIPOPROTEIN"/>
    <property type="match status" value="1"/>
</dbReference>
<proteinExistence type="predicted"/>
<dbReference type="InterPro" id="IPR001314">
    <property type="entry name" value="Peptidase_S1A"/>
</dbReference>
<dbReference type="GO" id="GO:0004252">
    <property type="term" value="F:serine-type endopeptidase activity"/>
    <property type="evidence" value="ECO:0007669"/>
    <property type="project" value="InterPro"/>
</dbReference>
<keyword evidence="6" id="KW-0812">Transmembrane</keyword>
<evidence type="ECO:0000256" key="5">
    <source>
        <dbReference type="RuleBase" id="RU363034"/>
    </source>
</evidence>
<dbReference type="PRINTS" id="PR00722">
    <property type="entry name" value="CHYMOTRYPSIN"/>
</dbReference>
<dbReference type="SMART" id="SM00020">
    <property type="entry name" value="Tryp_SPc"/>
    <property type="match status" value="1"/>
</dbReference>
<feature type="domain" description="Peptidase S1" evidence="8">
    <location>
        <begin position="45"/>
        <end position="292"/>
    </location>
</feature>
<evidence type="ECO:0000256" key="7">
    <source>
        <dbReference type="SAM" id="SignalP"/>
    </source>
</evidence>
<keyword evidence="6" id="KW-1133">Transmembrane helix</keyword>
<evidence type="ECO:0000256" key="1">
    <source>
        <dbReference type="ARBA" id="ARBA00022670"/>
    </source>
</evidence>
<dbReference type="EMBL" id="CAJNOR010006432">
    <property type="protein sequence ID" value="CAF1595180.1"/>
    <property type="molecule type" value="Genomic_DNA"/>
</dbReference>
<keyword evidence="7" id="KW-0732">Signal</keyword>
<organism evidence="9 10">
    <name type="scientific">Adineta ricciae</name>
    <name type="common">Rotifer</name>
    <dbReference type="NCBI Taxonomy" id="249248"/>
    <lineage>
        <taxon>Eukaryota</taxon>
        <taxon>Metazoa</taxon>
        <taxon>Spiralia</taxon>
        <taxon>Gnathifera</taxon>
        <taxon>Rotifera</taxon>
        <taxon>Eurotatoria</taxon>
        <taxon>Bdelloidea</taxon>
        <taxon>Adinetida</taxon>
        <taxon>Adinetidae</taxon>
        <taxon>Adineta</taxon>
    </lineage>
</organism>
<dbReference type="InterPro" id="IPR043504">
    <property type="entry name" value="Peptidase_S1_PA_chymotrypsin"/>
</dbReference>
<dbReference type="CDD" id="cd00190">
    <property type="entry name" value="Tryp_SPc"/>
    <property type="match status" value="1"/>
</dbReference>
<feature type="signal peptide" evidence="7">
    <location>
        <begin position="1"/>
        <end position="22"/>
    </location>
</feature>
<dbReference type="SUPFAM" id="SSF50494">
    <property type="entry name" value="Trypsin-like serine proteases"/>
    <property type="match status" value="1"/>
</dbReference>
<feature type="chain" id="PRO_5032784254" description="Peptidase S1 domain-containing protein" evidence="7">
    <location>
        <begin position="23"/>
        <end position="340"/>
    </location>
</feature>
<keyword evidence="4" id="KW-1015">Disulfide bond</keyword>
<dbReference type="PANTHER" id="PTHR24252:SF7">
    <property type="entry name" value="HYALIN"/>
    <property type="match status" value="1"/>
</dbReference>
<keyword evidence="10" id="KW-1185">Reference proteome</keyword>
<evidence type="ECO:0000313" key="10">
    <source>
        <dbReference type="Proteomes" id="UP000663828"/>
    </source>
</evidence>
<dbReference type="InterPro" id="IPR018114">
    <property type="entry name" value="TRYPSIN_HIS"/>
</dbReference>
<dbReference type="InterPro" id="IPR033116">
    <property type="entry name" value="TRYPSIN_SER"/>
</dbReference>
<dbReference type="AlphaFoldDB" id="A0A816AA85"/>
<name>A0A816AA85_ADIRI</name>
<keyword evidence="3 5" id="KW-0720">Serine protease</keyword>
<evidence type="ECO:0000256" key="3">
    <source>
        <dbReference type="ARBA" id="ARBA00022825"/>
    </source>
</evidence>
<evidence type="ECO:0000256" key="4">
    <source>
        <dbReference type="ARBA" id="ARBA00023157"/>
    </source>
</evidence>
<gene>
    <name evidence="9" type="ORF">XAT740_LOCUS47015</name>
</gene>
<dbReference type="GO" id="GO:0006508">
    <property type="term" value="P:proteolysis"/>
    <property type="evidence" value="ECO:0007669"/>
    <property type="project" value="UniProtKB-KW"/>
</dbReference>
<keyword evidence="1 5" id="KW-0645">Protease</keyword>
<feature type="transmembrane region" description="Helical" evidence="6">
    <location>
        <begin position="315"/>
        <end position="334"/>
    </location>
</feature>
<comment type="caution">
    <text evidence="9">The sequence shown here is derived from an EMBL/GenBank/DDBJ whole genome shotgun (WGS) entry which is preliminary data.</text>
</comment>
<protein>
    <recommendedName>
        <fullName evidence="8">Peptidase S1 domain-containing protein</fullName>
    </recommendedName>
</protein>
<dbReference type="PROSITE" id="PS00134">
    <property type="entry name" value="TRYPSIN_HIS"/>
    <property type="match status" value="1"/>
</dbReference>
<dbReference type="InterPro" id="IPR009003">
    <property type="entry name" value="Peptidase_S1_PA"/>
</dbReference>
<sequence>MKLHIWVLLYSFLAYEIHHVTSITYSCNRAAECGCSKNNAVLTKIVGGESAVESSWAWAASLQKLTAGHFCGGTIISASHILTAAHCVKDASDIVRNVKVFVGIDKLSNIQVPTAQQRSIARVFSHPQYDQQTHANDIAILQLDKPLKVSSANGTPRVCLPYVLPISMNGDYPFLSSTLIAVGWGVLRSGSSSIYFDQHLQQVTLSTIDSDHRMCRSVIQNRRLQFCAGVVGGGKDTCQGDSGGPLMHFDDKERRWVLVGVTSYGIRCADPNYAGVYTRVSVYRDWIRSIVASGCAEIPINGTGRAPTNSAQNLLMPYYSLTVSLFSVMCMIFYNNMNEC</sequence>
<dbReference type="FunFam" id="2.40.10.10:FF:000003">
    <property type="entry name" value="Transmembrane serine protease 3"/>
    <property type="match status" value="1"/>
</dbReference>
<dbReference type="Gene3D" id="2.40.10.10">
    <property type="entry name" value="Trypsin-like serine proteases"/>
    <property type="match status" value="2"/>
</dbReference>
<keyword evidence="2 5" id="KW-0378">Hydrolase</keyword>
<evidence type="ECO:0000256" key="2">
    <source>
        <dbReference type="ARBA" id="ARBA00022801"/>
    </source>
</evidence>
<accession>A0A816AA85</accession>
<dbReference type="PANTHER" id="PTHR24252">
    <property type="entry name" value="ACROSIN-RELATED"/>
    <property type="match status" value="1"/>
</dbReference>
<reference evidence="9" key="1">
    <citation type="submission" date="2021-02" db="EMBL/GenBank/DDBJ databases">
        <authorList>
            <person name="Nowell W R."/>
        </authorList>
    </citation>
    <scope>NUCLEOTIDE SEQUENCE</scope>
</reference>
<evidence type="ECO:0000313" key="9">
    <source>
        <dbReference type="EMBL" id="CAF1595180.1"/>
    </source>
</evidence>